<evidence type="ECO:0000256" key="1">
    <source>
        <dbReference type="SAM" id="MobiDB-lite"/>
    </source>
</evidence>
<feature type="region of interest" description="Disordered" evidence="1">
    <location>
        <begin position="1"/>
        <end position="21"/>
    </location>
</feature>
<comment type="caution">
    <text evidence="2">The sequence shown here is derived from an EMBL/GenBank/DDBJ whole genome shotgun (WGS) entry which is preliminary data.</text>
</comment>
<organism evidence="2 3">
    <name type="scientific">Macrophomina phaseolina</name>
    <dbReference type="NCBI Taxonomy" id="35725"/>
    <lineage>
        <taxon>Eukaryota</taxon>
        <taxon>Fungi</taxon>
        <taxon>Dikarya</taxon>
        <taxon>Ascomycota</taxon>
        <taxon>Pezizomycotina</taxon>
        <taxon>Dothideomycetes</taxon>
        <taxon>Dothideomycetes incertae sedis</taxon>
        <taxon>Botryosphaeriales</taxon>
        <taxon>Botryosphaeriaceae</taxon>
        <taxon>Macrophomina</taxon>
    </lineage>
</organism>
<protein>
    <submittedName>
        <fullName evidence="2">Uncharacterized protein</fullName>
    </submittedName>
</protein>
<feature type="compositionally biased region" description="Basic and acidic residues" evidence="1">
    <location>
        <begin position="7"/>
        <end position="17"/>
    </location>
</feature>
<evidence type="ECO:0000313" key="3">
    <source>
        <dbReference type="Proteomes" id="UP000774617"/>
    </source>
</evidence>
<reference evidence="2 3" key="1">
    <citation type="journal article" date="2021" name="Nat. Commun.">
        <title>Genetic determinants of endophytism in the Arabidopsis root mycobiome.</title>
        <authorList>
            <person name="Mesny F."/>
            <person name="Miyauchi S."/>
            <person name="Thiergart T."/>
            <person name="Pickel B."/>
            <person name="Atanasova L."/>
            <person name="Karlsson M."/>
            <person name="Huettel B."/>
            <person name="Barry K.W."/>
            <person name="Haridas S."/>
            <person name="Chen C."/>
            <person name="Bauer D."/>
            <person name="Andreopoulos W."/>
            <person name="Pangilinan J."/>
            <person name="LaButti K."/>
            <person name="Riley R."/>
            <person name="Lipzen A."/>
            <person name="Clum A."/>
            <person name="Drula E."/>
            <person name="Henrissat B."/>
            <person name="Kohler A."/>
            <person name="Grigoriev I.V."/>
            <person name="Martin F.M."/>
            <person name="Hacquard S."/>
        </authorList>
    </citation>
    <scope>NUCLEOTIDE SEQUENCE [LARGE SCALE GENOMIC DNA]</scope>
    <source>
        <strain evidence="2 3">MPI-SDFR-AT-0080</strain>
    </source>
</reference>
<gene>
    <name evidence="2" type="ORF">B0J12DRAFT_311924</name>
</gene>
<proteinExistence type="predicted"/>
<evidence type="ECO:0000313" key="2">
    <source>
        <dbReference type="EMBL" id="KAH7031967.1"/>
    </source>
</evidence>
<keyword evidence="3" id="KW-1185">Reference proteome</keyword>
<accession>A0ABQ8FWU2</accession>
<dbReference type="EMBL" id="JAGTJR010000042">
    <property type="protein sequence ID" value="KAH7031967.1"/>
    <property type="molecule type" value="Genomic_DNA"/>
</dbReference>
<sequence>MIQASQLREHSGSRDFQHSTPAAHRRCYSAYIRTTPTLLHSLQLSSPPTPTNMEAALHTDDFDRVKSLLDRVDRTRKVYRPTQTDDHEIPISNKEIQLCNPRNLINAAARNGSWHIVDGLLEGYYTEPANECPSSRRPVLRSRPLPTHATICAALEADEEQSLPILATLHAYEPSLFHTAFLAPKKRGSPAFRPQTSVLNLAIRAARLHTIRWLLSADVDVAPTPAALAHALDAGDAALPILALLHSVHPSLLTCPIPTITPTGTTATAGPRSSPTRDPVIAPIRPHALPSTTTDILALAALSPNRSVVHWLLFSLDPAPIHPNASSYAGIPTTEWLVAEIGARVPAAGGRIGDGVGCLFDREVVRLFLEGGADFGGEEGLVEGWCGMGDGRERWKGKGGKR</sequence>
<dbReference type="Proteomes" id="UP000774617">
    <property type="component" value="Unassembled WGS sequence"/>
</dbReference>
<name>A0ABQ8FWU2_9PEZI</name>